<accession>A0A081NWN4</accession>
<reference evidence="1 2" key="1">
    <citation type="submission" date="2014-06" db="EMBL/GenBank/DDBJ databases">
        <title>Draft genome sequence of Paenibacillus sp. MSt1.</title>
        <authorList>
            <person name="Aw Y.K."/>
            <person name="Ong K.S."/>
            <person name="Gan H.M."/>
            <person name="Lee S.M."/>
        </authorList>
    </citation>
    <scope>NUCLEOTIDE SEQUENCE [LARGE SCALE GENOMIC DNA]</scope>
    <source>
        <strain evidence="1 2">MSt1</strain>
    </source>
</reference>
<dbReference type="RefSeq" id="WP_036690161.1">
    <property type="nucleotide sequence ID" value="NZ_JNVM01000031.1"/>
</dbReference>
<dbReference type="EMBL" id="JNVM01000031">
    <property type="protein sequence ID" value="KEQ22857.1"/>
    <property type="molecule type" value="Genomic_DNA"/>
</dbReference>
<protein>
    <submittedName>
        <fullName evidence="1">Uncharacterized protein</fullName>
    </submittedName>
</protein>
<evidence type="ECO:0000313" key="1">
    <source>
        <dbReference type="EMBL" id="KEQ22857.1"/>
    </source>
</evidence>
<name>A0A081NWN4_9BACL</name>
<keyword evidence="2" id="KW-1185">Reference proteome</keyword>
<dbReference type="AlphaFoldDB" id="A0A081NWN4"/>
<evidence type="ECO:0000313" key="2">
    <source>
        <dbReference type="Proteomes" id="UP000028123"/>
    </source>
</evidence>
<dbReference type="Proteomes" id="UP000028123">
    <property type="component" value="Unassembled WGS sequence"/>
</dbReference>
<sequence>MIQISPVAISMIEQALGPIIVGKRRDINRIELHVSCESKLAQCEFIDTKHGRLKIRPIHMIPKGYSYLMEKPGKPKRSFAWVSKKNAK</sequence>
<comment type="caution">
    <text evidence="1">The sequence shown here is derived from an EMBL/GenBank/DDBJ whole genome shotgun (WGS) entry which is preliminary data.</text>
</comment>
<gene>
    <name evidence="1" type="ORF">ET33_21140</name>
</gene>
<dbReference type="OrthoDB" id="2660807at2"/>
<organism evidence="1 2">
    <name type="scientific">Paenibacillus tyrfis</name>
    <dbReference type="NCBI Taxonomy" id="1501230"/>
    <lineage>
        <taxon>Bacteria</taxon>
        <taxon>Bacillati</taxon>
        <taxon>Bacillota</taxon>
        <taxon>Bacilli</taxon>
        <taxon>Bacillales</taxon>
        <taxon>Paenibacillaceae</taxon>
        <taxon>Paenibacillus</taxon>
    </lineage>
</organism>
<proteinExistence type="predicted"/>